<evidence type="ECO:0000313" key="9">
    <source>
        <dbReference type="Proteomes" id="UP001295684"/>
    </source>
</evidence>
<dbReference type="GO" id="GO:0009190">
    <property type="term" value="P:cyclic nucleotide biosynthetic process"/>
    <property type="evidence" value="ECO:0007669"/>
    <property type="project" value="InterPro"/>
</dbReference>
<protein>
    <recommendedName>
        <fullName evidence="7">Guanylate cyclase domain-containing protein</fullName>
    </recommendedName>
</protein>
<accession>A0AAD1U3F5</accession>
<dbReference type="EMBL" id="CAMPGE010002430">
    <property type="protein sequence ID" value="CAI2361233.1"/>
    <property type="molecule type" value="Genomic_DNA"/>
</dbReference>
<dbReference type="PROSITE" id="PS50125">
    <property type="entry name" value="GUANYLATE_CYCLASE_2"/>
    <property type="match status" value="1"/>
</dbReference>
<feature type="transmembrane region" description="Helical" evidence="6">
    <location>
        <begin position="221"/>
        <end position="243"/>
    </location>
</feature>
<name>A0AAD1U3F5_EUPCR</name>
<feature type="domain" description="Guanylate cyclase" evidence="7">
    <location>
        <begin position="824"/>
        <end position="982"/>
    </location>
</feature>
<dbReference type="SUPFAM" id="SSF55073">
    <property type="entry name" value="Nucleotide cyclase"/>
    <property type="match status" value="1"/>
</dbReference>
<dbReference type="GO" id="GO:0016020">
    <property type="term" value="C:membrane"/>
    <property type="evidence" value="ECO:0007669"/>
    <property type="project" value="UniProtKB-SubCell"/>
</dbReference>
<dbReference type="InterPro" id="IPR001054">
    <property type="entry name" value="A/G_cyclase"/>
</dbReference>
<dbReference type="Pfam" id="PF00211">
    <property type="entry name" value="Guanylate_cyc"/>
    <property type="match status" value="1"/>
</dbReference>
<feature type="transmembrane region" description="Helical" evidence="6">
    <location>
        <begin position="249"/>
        <end position="272"/>
    </location>
</feature>
<feature type="region of interest" description="Disordered" evidence="5">
    <location>
        <begin position="417"/>
        <end position="438"/>
    </location>
</feature>
<dbReference type="PANTHER" id="PTHR43336">
    <property type="entry name" value="OXYGEN SENSOR HISTIDINE KINASE RESPONSE REGULATOR DEVS/DOSS"/>
    <property type="match status" value="1"/>
</dbReference>
<keyword evidence="4 6" id="KW-0472">Membrane</keyword>
<comment type="subcellular location">
    <subcellularLocation>
        <location evidence="1">Membrane</location>
        <topology evidence="1">Multi-pass membrane protein</topology>
    </subcellularLocation>
</comment>
<dbReference type="Gene3D" id="1.20.120.350">
    <property type="entry name" value="Voltage-gated potassium channels. Chain C"/>
    <property type="match status" value="1"/>
</dbReference>
<feature type="transmembrane region" description="Helical" evidence="6">
    <location>
        <begin position="676"/>
        <end position="699"/>
    </location>
</feature>
<proteinExistence type="predicted"/>
<dbReference type="AlphaFoldDB" id="A0AAD1U3F5"/>
<dbReference type="InterPro" id="IPR027359">
    <property type="entry name" value="Volt_channel_dom_sf"/>
</dbReference>
<keyword evidence="3 6" id="KW-1133">Transmembrane helix</keyword>
<dbReference type="InterPro" id="IPR029787">
    <property type="entry name" value="Nucleotide_cyclase"/>
</dbReference>
<dbReference type="InterPro" id="IPR005821">
    <property type="entry name" value="Ion_trans_dom"/>
</dbReference>
<feature type="transmembrane region" description="Helical" evidence="6">
    <location>
        <begin position="564"/>
        <end position="584"/>
    </location>
</feature>
<dbReference type="Pfam" id="PF00520">
    <property type="entry name" value="Ion_trans"/>
    <property type="match status" value="1"/>
</dbReference>
<evidence type="ECO:0000256" key="3">
    <source>
        <dbReference type="ARBA" id="ARBA00022989"/>
    </source>
</evidence>
<keyword evidence="2 6" id="KW-0812">Transmembrane</keyword>
<dbReference type="Proteomes" id="UP001295684">
    <property type="component" value="Unassembled WGS sequence"/>
</dbReference>
<evidence type="ECO:0000259" key="7">
    <source>
        <dbReference type="PROSITE" id="PS50125"/>
    </source>
</evidence>
<sequence>MKIVVNQIVGLAQRVRCQKVNCYLSYFGNLNTFHLVFIENLGNNKSKGTILNYEKEVIFESNESSSEDDREDKIQGDNKKNLSMMKNEISWISDTSSISVKKSLVGKIPNLVQEVGPNLEIIKEKSKKPLHSRNNEYLASEEAIFTDSYAETSRHSFKSSLTGSTKDLFSSSNKGKDTKFTRFQRACERLLDKISIQIFLTIMTLIALYGDDLRFQFNDDLVFDTLLLLCFCVFLCELLFSLIGIKGYLFSFFFWLDLISLISLLTDIYFLLELLNIDDQILGIATDATEVARAGRASRAGTRAGRVLRLLRVIKLVRIAKLYNNTLKTSQSIAKKGSLSQFFSRKKSKITPERVHSESSLGSFESNSIKSWKFMTKISDDDKDSENNISNRNIDSNIKPNIKLSQINDMIRQIQTNKAPEEINNDNKSEKKSQEYEVSNSYESKKECLSPRANMNLSVNFEEKITPAFEKSTSSKNKFSFGAPHEKSSSNGAHISKHNNEYKKLESFDDENFSKLSSEVSDEYEGDKRELINILLQIEDDQDIILPKESRVSKILTQRTTRRVIIIILCLLLILPLFDLATFYSPSPAQQYGTKVIQAFKAENLEYSAVFNHLISHSNNKEFHITNLELWNTSVSPKTLYLDYNRSITNLRILEKNIKEGPGYIVEFSMKEEIKFIALLKLFKTTFVIILLIVGALLFSSDAHKYVLRPLESLVTKINKLANDPFKALKLNLMKNFFQEFDGETKKTKVGCWGRFWNGKEDEVYETEILDNTIIKICSLLVLGFGEAGCSVISTLLKEDLKESQFHDPSLSLCQIKGNKTLAIFSFCDVRNFTDVTEILEEKVMGFVNSIAKIVYSISCEYLGYPNKNIGDAFLLVFKIQESEIIKDEDGNLSVDNCNPKINNTAEFVIISVLKIIYRLNTEASISKYNNSKRINRKIPNYKIRLGFGIHFGWAIEGAIGSQFKIDATYLSPHVNLAMHLESITKTYGCPVLLTGSMYNILSSDGKQLCRGIDQLYDRKTKTVVRLFCIDISEGNETHNGMTNTKMSGTHRKNLFFKKIIERQLNIEKISDSNYRASNMFDFDQEISFVRFSCKISRKALRLYKKGLKYYIKGKWQHSKFLLSQVLNHQIDDGPSQALLKFMSLSNFVAPKEWRGCRDIKI</sequence>
<keyword evidence="9" id="KW-1185">Reference proteome</keyword>
<dbReference type="GO" id="GO:0035556">
    <property type="term" value="P:intracellular signal transduction"/>
    <property type="evidence" value="ECO:0007669"/>
    <property type="project" value="InterPro"/>
</dbReference>
<feature type="transmembrane region" description="Helical" evidence="6">
    <location>
        <begin position="190"/>
        <end position="209"/>
    </location>
</feature>
<reference evidence="8" key="1">
    <citation type="submission" date="2023-07" db="EMBL/GenBank/DDBJ databases">
        <authorList>
            <consortium name="AG Swart"/>
            <person name="Singh M."/>
            <person name="Singh A."/>
            <person name="Seah K."/>
            <person name="Emmerich C."/>
        </authorList>
    </citation>
    <scope>NUCLEOTIDE SEQUENCE</scope>
    <source>
        <strain evidence="8">DP1</strain>
    </source>
</reference>
<gene>
    <name evidence="8" type="ORF">ECRASSUSDP1_LOCUS2543</name>
</gene>
<organism evidence="8 9">
    <name type="scientific">Euplotes crassus</name>
    <dbReference type="NCBI Taxonomy" id="5936"/>
    <lineage>
        <taxon>Eukaryota</taxon>
        <taxon>Sar</taxon>
        <taxon>Alveolata</taxon>
        <taxon>Ciliophora</taxon>
        <taxon>Intramacronucleata</taxon>
        <taxon>Spirotrichea</taxon>
        <taxon>Hypotrichia</taxon>
        <taxon>Euplotida</taxon>
        <taxon>Euplotidae</taxon>
        <taxon>Moneuplotes</taxon>
    </lineage>
</organism>
<evidence type="ECO:0000256" key="5">
    <source>
        <dbReference type="SAM" id="MobiDB-lite"/>
    </source>
</evidence>
<evidence type="ECO:0000256" key="4">
    <source>
        <dbReference type="ARBA" id="ARBA00023136"/>
    </source>
</evidence>
<evidence type="ECO:0000256" key="2">
    <source>
        <dbReference type="ARBA" id="ARBA00022692"/>
    </source>
</evidence>
<comment type="caution">
    <text evidence="8">The sequence shown here is derived from an EMBL/GenBank/DDBJ whole genome shotgun (WGS) entry which is preliminary data.</text>
</comment>
<evidence type="ECO:0000256" key="6">
    <source>
        <dbReference type="SAM" id="Phobius"/>
    </source>
</evidence>
<dbReference type="PANTHER" id="PTHR43336:SF3">
    <property type="entry name" value="GUANYLATE CYCLASE DOMAIN-CONTAINING PROTEIN"/>
    <property type="match status" value="1"/>
</dbReference>
<dbReference type="CDD" id="cd07302">
    <property type="entry name" value="CHD"/>
    <property type="match status" value="1"/>
</dbReference>
<evidence type="ECO:0000313" key="8">
    <source>
        <dbReference type="EMBL" id="CAI2361233.1"/>
    </source>
</evidence>
<dbReference type="Gene3D" id="3.30.70.1230">
    <property type="entry name" value="Nucleotide cyclase"/>
    <property type="match status" value="1"/>
</dbReference>
<feature type="compositionally biased region" description="Basic and acidic residues" evidence="5">
    <location>
        <begin position="419"/>
        <end position="435"/>
    </location>
</feature>
<evidence type="ECO:0000256" key="1">
    <source>
        <dbReference type="ARBA" id="ARBA00004141"/>
    </source>
</evidence>